<dbReference type="PANTHER" id="PTHR35778">
    <property type="entry name" value="SIGNALING MUCIN HKR1-RELATED"/>
    <property type="match status" value="1"/>
</dbReference>
<keyword evidence="2" id="KW-0812">Transmembrane</keyword>
<feature type="compositionally biased region" description="Low complexity" evidence="1">
    <location>
        <begin position="393"/>
        <end position="405"/>
    </location>
</feature>
<evidence type="ECO:0000313" key="3">
    <source>
        <dbReference type="EMBL" id="THU93673.1"/>
    </source>
</evidence>
<dbReference type="EMBL" id="ML179243">
    <property type="protein sequence ID" value="THU93673.1"/>
    <property type="molecule type" value="Genomic_DNA"/>
</dbReference>
<dbReference type="OrthoDB" id="3366093at2759"/>
<dbReference type="GO" id="GO:0009986">
    <property type="term" value="C:cell surface"/>
    <property type="evidence" value="ECO:0007669"/>
    <property type="project" value="TreeGrafter"/>
</dbReference>
<feature type="transmembrane region" description="Helical" evidence="2">
    <location>
        <begin position="284"/>
        <end position="305"/>
    </location>
</feature>
<feature type="compositionally biased region" description="Polar residues" evidence="1">
    <location>
        <begin position="76"/>
        <end position="86"/>
    </location>
</feature>
<feature type="region of interest" description="Disordered" evidence="1">
    <location>
        <begin position="76"/>
        <end position="97"/>
    </location>
</feature>
<keyword evidence="2" id="KW-0472">Membrane</keyword>
<name>A0A4S8LWX6_DENBC</name>
<dbReference type="GO" id="GO:0005576">
    <property type="term" value="C:extracellular region"/>
    <property type="evidence" value="ECO:0007669"/>
    <property type="project" value="TreeGrafter"/>
</dbReference>
<dbReference type="Proteomes" id="UP000297245">
    <property type="component" value="Unassembled WGS sequence"/>
</dbReference>
<keyword evidence="4" id="KW-1185">Reference proteome</keyword>
<feature type="non-terminal residue" evidence="3">
    <location>
        <position position="1"/>
    </location>
</feature>
<dbReference type="GO" id="GO:0030010">
    <property type="term" value="P:establishment of cell polarity"/>
    <property type="evidence" value="ECO:0007669"/>
    <property type="project" value="TreeGrafter"/>
</dbReference>
<proteinExistence type="predicted"/>
<reference evidence="3 4" key="1">
    <citation type="journal article" date="2019" name="Nat. Ecol. Evol.">
        <title>Megaphylogeny resolves global patterns of mushroom evolution.</title>
        <authorList>
            <person name="Varga T."/>
            <person name="Krizsan K."/>
            <person name="Foldi C."/>
            <person name="Dima B."/>
            <person name="Sanchez-Garcia M."/>
            <person name="Sanchez-Ramirez S."/>
            <person name="Szollosi G.J."/>
            <person name="Szarkandi J.G."/>
            <person name="Papp V."/>
            <person name="Albert L."/>
            <person name="Andreopoulos W."/>
            <person name="Angelini C."/>
            <person name="Antonin V."/>
            <person name="Barry K.W."/>
            <person name="Bougher N.L."/>
            <person name="Buchanan P."/>
            <person name="Buyck B."/>
            <person name="Bense V."/>
            <person name="Catcheside P."/>
            <person name="Chovatia M."/>
            <person name="Cooper J."/>
            <person name="Damon W."/>
            <person name="Desjardin D."/>
            <person name="Finy P."/>
            <person name="Geml J."/>
            <person name="Haridas S."/>
            <person name="Hughes K."/>
            <person name="Justo A."/>
            <person name="Karasinski D."/>
            <person name="Kautmanova I."/>
            <person name="Kiss B."/>
            <person name="Kocsube S."/>
            <person name="Kotiranta H."/>
            <person name="LaButti K.M."/>
            <person name="Lechner B.E."/>
            <person name="Liimatainen K."/>
            <person name="Lipzen A."/>
            <person name="Lukacs Z."/>
            <person name="Mihaltcheva S."/>
            <person name="Morgado L.N."/>
            <person name="Niskanen T."/>
            <person name="Noordeloos M.E."/>
            <person name="Ohm R.A."/>
            <person name="Ortiz-Santana B."/>
            <person name="Ovrebo C."/>
            <person name="Racz N."/>
            <person name="Riley R."/>
            <person name="Savchenko A."/>
            <person name="Shiryaev A."/>
            <person name="Soop K."/>
            <person name="Spirin V."/>
            <person name="Szebenyi C."/>
            <person name="Tomsovsky M."/>
            <person name="Tulloss R.E."/>
            <person name="Uehling J."/>
            <person name="Grigoriev I.V."/>
            <person name="Vagvolgyi C."/>
            <person name="Papp T."/>
            <person name="Martin F.M."/>
            <person name="Miettinen O."/>
            <person name="Hibbett D.S."/>
            <person name="Nagy L.G."/>
        </authorList>
    </citation>
    <scope>NUCLEOTIDE SEQUENCE [LARGE SCALE GENOMIC DNA]</scope>
    <source>
        <strain evidence="3 4">CBS 962.96</strain>
    </source>
</reference>
<dbReference type="GO" id="GO:0031505">
    <property type="term" value="P:fungal-type cell wall organization"/>
    <property type="evidence" value="ECO:0007669"/>
    <property type="project" value="TreeGrafter"/>
</dbReference>
<dbReference type="GO" id="GO:0006972">
    <property type="term" value="P:hyperosmotic response"/>
    <property type="evidence" value="ECO:0007669"/>
    <property type="project" value="TreeGrafter"/>
</dbReference>
<dbReference type="GO" id="GO:0030427">
    <property type="term" value="C:site of polarized growth"/>
    <property type="evidence" value="ECO:0007669"/>
    <property type="project" value="TreeGrafter"/>
</dbReference>
<dbReference type="GO" id="GO:0005886">
    <property type="term" value="C:plasma membrane"/>
    <property type="evidence" value="ECO:0007669"/>
    <property type="project" value="InterPro"/>
</dbReference>
<gene>
    <name evidence="3" type="ORF">K435DRAFT_669818</name>
</gene>
<feature type="compositionally biased region" description="Low complexity" evidence="1">
    <location>
        <begin position="266"/>
        <end position="277"/>
    </location>
</feature>
<dbReference type="AlphaFoldDB" id="A0A4S8LWX6"/>
<dbReference type="GO" id="GO:0001402">
    <property type="term" value="P:signal transduction involved in filamentous growth"/>
    <property type="evidence" value="ECO:0007669"/>
    <property type="project" value="TreeGrafter"/>
</dbReference>
<dbReference type="GO" id="GO:0007232">
    <property type="term" value="P:osmosensory signaling pathway via Sho1 osmosensor"/>
    <property type="evidence" value="ECO:0007669"/>
    <property type="project" value="InterPro"/>
</dbReference>
<protein>
    <recommendedName>
        <fullName evidence="5">Mid2 domain-containing protein</fullName>
    </recommendedName>
</protein>
<evidence type="ECO:0000256" key="2">
    <source>
        <dbReference type="SAM" id="Phobius"/>
    </source>
</evidence>
<evidence type="ECO:0000256" key="1">
    <source>
        <dbReference type="SAM" id="MobiDB-lite"/>
    </source>
</evidence>
<accession>A0A4S8LWX6</accession>
<feature type="region of interest" description="Disordered" evidence="1">
    <location>
        <begin position="390"/>
        <end position="449"/>
    </location>
</feature>
<feature type="region of interest" description="Disordered" evidence="1">
    <location>
        <begin position="253"/>
        <end position="280"/>
    </location>
</feature>
<evidence type="ECO:0008006" key="5">
    <source>
        <dbReference type="Google" id="ProtNLM"/>
    </source>
</evidence>
<dbReference type="GO" id="GO:0005034">
    <property type="term" value="F:osmosensor activity"/>
    <property type="evidence" value="ECO:0007669"/>
    <property type="project" value="InterPro"/>
</dbReference>
<keyword evidence="2" id="KW-1133">Transmembrane helix</keyword>
<sequence length="449" mass="48361">SSSSNATSTILVSATASGNATATSSAGISITFPTASQSVSFTTAVIPSSVTTTTVVSIPANFSFLTESTLIFTSVPTSSPSLTNPDEPTLTPTFSSQAASASAPVSTPALPANLPTRISPPQPLDFNQNLEGYSLISILFNQQLNWKFVTENQAASSQIIVFMPAILQSALNLTADQVKTWVLQVYEPSSYNSTQDADQLGTTFLAYVPTNVTDTLRDEMKVKTSAFYSSTDPRASGLADRVVLGYDIFSVTPPSEDDTSDSAKNDQQSDTSGSSKSSRTRQDAIIGVTVSLGAIAIIVLAYLVYRAWKRRQETLHKRLSDAQDPGLRQAGRDFDQDSVGGQRRRSFYFAQDSLRDSVIQTQAMTQAQTSQVQTQAPGLGYGYAGYTSARGGQQQELQQQQQVQQNPAALTPNRYEPSRSNSNRMAQMAHRKPVPNISAPILQQSSMNW</sequence>
<evidence type="ECO:0000313" key="4">
    <source>
        <dbReference type="Proteomes" id="UP000297245"/>
    </source>
</evidence>
<dbReference type="InterPro" id="IPR039295">
    <property type="entry name" value="MSB2"/>
</dbReference>
<dbReference type="PANTHER" id="PTHR35778:SF1">
    <property type="entry name" value="SIGNALING MUCIN HKR1-RELATED"/>
    <property type="match status" value="1"/>
</dbReference>
<organism evidence="3 4">
    <name type="scientific">Dendrothele bispora (strain CBS 962.96)</name>
    <dbReference type="NCBI Taxonomy" id="1314807"/>
    <lineage>
        <taxon>Eukaryota</taxon>
        <taxon>Fungi</taxon>
        <taxon>Dikarya</taxon>
        <taxon>Basidiomycota</taxon>
        <taxon>Agaricomycotina</taxon>
        <taxon>Agaricomycetes</taxon>
        <taxon>Agaricomycetidae</taxon>
        <taxon>Agaricales</taxon>
        <taxon>Agaricales incertae sedis</taxon>
        <taxon>Dendrothele</taxon>
    </lineage>
</organism>